<evidence type="ECO:0000313" key="4">
    <source>
        <dbReference type="Proteomes" id="UP001549110"/>
    </source>
</evidence>
<dbReference type="Pfam" id="PF00171">
    <property type="entry name" value="Aldedh"/>
    <property type="match status" value="1"/>
</dbReference>
<organism evidence="3 4">
    <name type="scientific">Phenylobacterium koreense</name>
    <dbReference type="NCBI Taxonomy" id="266125"/>
    <lineage>
        <taxon>Bacteria</taxon>
        <taxon>Pseudomonadati</taxon>
        <taxon>Pseudomonadota</taxon>
        <taxon>Alphaproteobacteria</taxon>
        <taxon>Caulobacterales</taxon>
        <taxon>Caulobacteraceae</taxon>
        <taxon>Phenylobacterium</taxon>
    </lineage>
</organism>
<sequence>MDDAAARSKAENGGRTGRLEALSPGMAIPFGGDRVAYVSDALAQAFQAGDRLVVVQETGDLLHVPASVQTIADAAVSRAHQAFGELAGVSDDAVTAFFEAFAARLADDAVWSRIAQANAQDVASAQARGRSTTRLAVSAAMRADMIAGLQVWRDAPATRGRIVEKVEHAGWTVEQVAAPLGVVGFIFEGRPNVFADATGVLRTGNTVVFRIGSDALGTARAIVQHALDPALKVAGLPEGSAALVDSPAHAAGWAMFSDQRLALAVARGSGPAVAQLGAIARQAGVPVSLHGTGGAWMVAGPDADADRFKAAVYHSLDRKVCNTLNVCAIVRERAGDLIPAFLEALDLAGERREGVKLHVVEGSQDALPAAWREARVQVGRPEGKLEEPKVELLAASDLGREWEWEETPELTLVLVDSVEEAVALFNRYSPQFAASLIAQDPKAHERFYAAVNAPFVGDGFTRWVDGQFALDRPELGLSNWEHGRLFARGGVLSGDGVFTVRARVRQSDRNLDRNPATAKTL</sequence>
<dbReference type="SUPFAM" id="SSF53720">
    <property type="entry name" value="ALDH-like"/>
    <property type="match status" value="1"/>
</dbReference>
<dbReference type="GO" id="GO:0004350">
    <property type="term" value="F:glutamate-5-semialdehyde dehydrogenase activity"/>
    <property type="evidence" value="ECO:0007669"/>
    <property type="project" value="UniProtKB-EC"/>
</dbReference>
<dbReference type="EC" id="1.2.1.41" evidence="3"/>
<reference evidence="3 4" key="1">
    <citation type="submission" date="2024-06" db="EMBL/GenBank/DDBJ databases">
        <title>Genomic Encyclopedia of Type Strains, Phase IV (KMG-IV): sequencing the most valuable type-strain genomes for metagenomic binning, comparative biology and taxonomic classification.</title>
        <authorList>
            <person name="Goeker M."/>
        </authorList>
    </citation>
    <scope>NUCLEOTIDE SEQUENCE [LARGE SCALE GENOMIC DNA]</scope>
    <source>
        <strain evidence="3 4">DSM 17809</strain>
    </source>
</reference>
<dbReference type="InterPro" id="IPR015590">
    <property type="entry name" value="Aldehyde_DH_dom"/>
</dbReference>
<dbReference type="Gene3D" id="3.40.309.10">
    <property type="entry name" value="Aldehyde Dehydrogenase, Chain A, domain 2"/>
    <property type="match status" value="1"/>
</dbReference>
<gene>
    <name evidence="3" type="ORF">ABID41_001963</name>
</gene>
<evidence type="ECO:0000259" key="2">
    <source>
        <dbReference type="Pfam" id="PF00171"/>
    </source>
</evidence>
<dbReference type="Gene3D" id="3.40.605.10">
    <property type="entry name" value="Aldehyde Dehydrogenase, Chain A, domain 1"/>
    <property type="match status" value="1"/>
</dbReference>
<dbReference type="PANTHER" id="PTHR11063">
    <property type="entry name" value="GLUTAMATE SEMIALDEHYDE DEHYDROGENASE"/>
    <property type="match status" value="1"/>
</dbReference>
<evidence type="ECO:0000256" key="1">
    <source>
        <dbReference type="ARBA" id="ARBA00023002"/>
    </source>
</evidence>
<dbReference type="RefSeq" id="WP_354297476.1">
    <property type="nucleotide sequence ID" value="NZ_JBEPLU010000001.1"/>
</dbReference>
<protein>
    <submittedName>
        <fullName evidence="3">Glutamate-5-semialdehyde dehydrogenase</fullName>
        <ecNumber evidence="3">1.2.1.41</ecNumber>
    </submittedName>
</protein>
<feature type="domain" description="Aldehyde dehydrogenase" evidence="2">
    <location>
        <begin position="61"/>
        <end position="330"/>
    </location>
</feature>
<accession>A0ABV2EIJ9</accession>
<proteinExistence type="predicted"/>
<dbReference type="InterPro" id="IPR016163">
    <property type="entry name" value="Ald_DH_C"/>
</dbReference>
<comment type="caution">
    <text evidence="3">The sequence shown here is derived from an EMBL/GenBank/DDBJ whole genome shotgun (WGS) entry which is preliminary data.</text>
</comment>
<keyword evidence="1 3" id="KW-0560">Oxidoreductase</keyword>
<dbReference type="Proteomes" id="UP001549110">
    <property type="component" value="Unassembled WGS sequence"/>
</dbReference>
<dbReference type="PANTHER" id="PTHR11063:SF8">
    <property type="entry name" value="DELTA-1-PYRROLINE-5-CARBOXYLATE SYNTHASE"/>
    <property type="match status" value="1"/>
</dbReference>
<dbReference type="InterPro" id="IPR016162">
    <property type="entry name" value="Ald_DH_N"/>
</dbReference>
<dbReference type="EMBL" id="JBEPLU010000001">
    <property type="protein sequence ID" value="MET3526868.1"/>
    <property type="molecule type" value="Genomic_DNA"/>
</dbReference>
<evidence type="ECO:0000313" key="3">
    <source>
        <dbReference type="EMBL" id="MET3526868.1"/>
    </source>
</evidence>
<name>A0ABV2EIJ9_9CAUL</name>
<dbReference type="InterPro" id="IPR016161">
    <property type="entry name" value="Ald_DH/histidinol_DH"/>
</dbReference>
<keyword evidence="4" id="KW-1185">Reference proteome</keyword>